<organism evidence="2 3">
    <name type="scientific">Bionectria ochroleuca</name>
    <name type="common">Gliocladium roseum</name>
    <dbReference type="NCBI Taxonomy" id="29856"/>
    <lineage>
        <taxon>Eukaryota</taxon>
        <taxon>Fungi</taxon>
        <taxon>Dikarya</taxon>
        <taxon>Ascomycota</taxon>
        <taxon>Pezizomycotina</taxon>
        <taxon>Sordariomycetes</taxon>
        <taxon>Hypocreomycetidae</taxon>
        <taxon>Hypocreales</taxon>
        <taxon>Bionectriaceae</taxon>
        <taxon>Clonostachys</taxon>
    </lineage>
</organism>
<name>A0ABY6UE99_BIOOC</name>
<evidence type="ECO:0000313" key="3">
    <source>
        <dbReference type="Proteomes" id="UP000766486"/>
    </source>
</evidence>
<gene>
    <name evidence="2" type="ORF">CLO192961_LOCUS259033</name>
</gene>
<keyword evidence="1" id="KW-0732">Signal</keyword>
<keyword evidence="3" id="KW-1185">Reference proteome</keyword>
<protein>
    <submittedName>
        <fullName evidence="2">Uncharacterized protein</fullName>
    </submittedName>
</protein>
<feature type="signal peptide" evidence="1">
    <location>
        <begin position="1"/>
        <end position="17"/>
    </location>
</feature>
<feature type="chain" id="PRO_5046408103" evidence="1">
    <location>
        <begin position="18"/>
        <end position="66"/>
    </location>
</feature>
<dbReference type="EMBL" id="CABFNS010000800">
    <property type="protein sequence ID" value="VUC29478.1"/>
    <property type="molecule type" value="Genomic_DNA"/>
</dbReference>
<evidence type="ECO:0000256" key="1">
    <source>
        <dbReference type="SAM" id="SignalP"/>
    </source>
</evidence>
<evidence type="ECO:0000313" key="2">
    <source>
        <dbReference type="EMBL" id="VUC29478.1"/>
    </source>
</evidence>
<dbReference type="Proteomes" id="UP000766486">
    <property type="component" value="Unassembled WGS sequence"/>
</dbReference>
<proteinExistence type="predicted"/>
<accession>A0ABY6UE99</accession>
<sequence length="66" mass="7418">MRFAAIATLLFSALAVATPVDEDTNLKRQEGNCVCPEGYWVWIDYSKGEWGKDFCRNDDGRIISCA</sequence>
<comment type="caution">
    <text evidence="2">The sequence shown here is derived from an EMBL/GenBank/DDBJ whole genome shotgun (WGS) entry which is preliminary data.</text>
</comment>
<reference evidence="2 3" key="1">
    <citation type="submission" date="2019-06" db="EMBL/GenBank/DDBJ databases">
        <authorList>
            <person name="Broberg M."/>
        </authorList>
    </citation>
    <scope>NUCLEOTIDE SEQUENCE [LARGE SCALE GENOMIC DNA]</scope>
</reference>